<dbReference type="InterPro" id="IPR001789">
    <property type="entry name" value="Sig_transdc_resp-reg_receiver"/>
</dbReference>
<dbReference type="InterPro" id="IPR011006">
    <property type="entry name" value="CheY-like_superfamily"/>
</dbReference>
<keyword evidence="2" id="KW-0902">Two-component regulatory system</keyword>
<protein>
    <submittedName>
        <fullName evidence="10">Transcriptional regulator</fullName>
    </submittedName>
</protein>
<keyword evidence="11" id="KW-1185">Reference proteome</keyword>
<dbReference type="EMBL" id="LFND01000002">
    <property type="protein sequence ID" value="KMQ65724.1"/>
    <property type="molecule type" value="Genomic_DNA"/>
</dbReference>
<keyword evidence="3" id="KW-0805">Transcription regulation</keyword>
<evidence type="ECO:0000256" key="2">
    <source>
        <dbReference type="ARBA" id="ARBA00023012"/>
    </source>
</evidence>
<evidence type="ECO:0000256" key="7">
    <source>
        <dbReference type="PROSITE-ProRule" id="PRU01091"/>
    </source>
</evidence>
<dbReference type="InterPro" id="IPR036388">
    <property type="entry name" value="WH-like_DNA-bd_sf"/>
</dbReference>
<feature type="domain" description="OmpR/PhoB-type" evidence="9">
    <location>
        <begin position="128"/>
        <end position="226"/>
    </location>
</feature>
<reference evidence="10 11" key="1">
    <citation type="journal article" date="2013" name="Int. J. Syst. Evol. Microbiol.">
        <title>Chryseobacterium angstadtii sp. nov., isolated from a newt tank.</title>
        <authorList>
            <person name="Kirk K.E."/>
            <person name="Hoffman J.A."/>
            <person name="Smith K.A."/>
            <person name="Strahan B.L."/>
            <person name="Failor K.C."/>
            <person name="Krebs J.E."/>
            <person name="Gale A.N."/>
            <person name="Do T.D."/>
            <person name="Sontag T.C."/>
            <person name="Batties A.M."/>
            <person name="Mistiszyn K."/>
            <person name="Newman J.D."/>
        </authorList>
    </citation>
    <scope>NUCLEOTIDE SEQUENCE [LARGE SCALE GENOMIC DNA]</scope>
    <source>
        <strain evidence="10 11">KM</strain>
    </source>
</reference>
<dbReference type="Pfam" id="PF00486">
    <property type="entry name" value="Trans_reg_C"/>
    <property type="match status" value="1"/>
</dbReference>
<dbReference type="GO" id="GO:0000156">
    <property type="term" value="F:phosphorelay response regulator activity"/>
    <property type="evidence" value="ECO:0007669"/>
    <property type="project" value="TreeGrafter"/>
</dbReference>
<dbReference type="Gene3D" id="1.10.10.10">
    <property type="entry name" value="Winged helix-like DNA-binding domain superfamily/Winged helix DNA-binding domain"/>
    <property type="match status" value="1"/>
</dbReference>
<dbReference type="GO" id="GO:0005829">
    <property type="term" value="C:cytosol"/>
    <property type="evidence" value="ECO:0007669"/>
    <property type="project" value="TreeGrafter"/>
</dbReference>
<dbReference type="STRING" id="558151.ACM46_07615"/>
<keyword evidence="5" id="KW-0804">Transcription</keyword>
<dbReference type="GO" id="GO:0032993">
    <property type="term" value="C:protein-DNA complex"/>
    <property type="evidence" value="ECO:0007669"/>
    <property type="project" value="TreeGrafter"/>
</dbReference>
<dbReference type="CDD" id="cd00383">
    <property type="entry name" value="trans_reg_C"/>
    <property type="match status" value="1"/>
</dbReference>
<dbReference type="SMART" id="SM00862">
    <property type="entry name" value="Trans_reg_C"/>
    <property type="match status" value="1"/>
</dbReference>
<evidence type="ECO:0000256" key="3">
    <source>
        <dbReference type="ARBA" id="ARBA00023015"/>
    </source>
</evidence>
<dbReference type="FunFam" id="1.10.10.10:FF:000005">
    <property type="entry name" value="Two-component system response regulator"/>
    <property type="match status" value="1"/>
</dbReference>
<evidence type="ECO:0000256" key="1">
    <source>
        <dbReference type="ARBA" id="ARBA00022553"/>
    </source>
</evidence>
<dbReference type="InterPro" id="IPR001867">
    <property type="entry name" value="OmpR/PhoB-type_DNA-bd"/>
</dbReference>
<dbReference type="RefSeq" id="WP_048506027.1">
    <property type="nucleotide sequence ID" value="NZ_LFND01000002.1"/>
</dbReference>
<dbReference type="OrthoDB" id="9790442at2"/>
<accession>A0A0J7IIA7</accession>
<dbReference type="SMART" id="SM00448">
    <property type="entry name" value="REC"/>
    <property type="match status" value="1"/>
</dbReference>
<dbReference type="Proteomes" id="UP000036261">
    <property type="component" value="Unassembled WGS sequence"/>
</dbReference>
<keyword evidence="4 7" id="KW-0238">DNA-binding</keyword>
<organism evidence="10 11">
    <name type="scientific">Chryseobacterium angstadtii</name>
    <dbReference type="NCBI Taxonomy" id="558151"/>
    <lineage>
        <taxon>Bacteria</taxon>
        <taxon>Pseudomonadati</taxon>
        <taxon>Bacteroidota</taxon>
        <taxon>Flavobacteriia</taxon>
        <taxon>Flavobacteriales</taxon>
        <taxon>Weeksellaceae</taxon>
        <taxon>Chryseobacterium group</taxon>
        <taxon>Chryseobacterium</taxon>
    </lineage>
</organism>
<dbReference type="InterPro" id="IPR039420">
    <property type="entry name" value="WalR-like"/>
</dbReference>
<comment type="caution">
    <text evidence="10">The sequence shown here is derived from an EMBL/GenBank/DDBJ whole genome shotgun (WGS) entry which is preliminary data.</text>
</comment>
<feature type="modified residue" description="4-aspartylphosphate" evidence="6">
    <location>
        <position position="52"/>
    </location>
</feature>
<name>A0A0J7IIA7_9FLAO</name>
<dbReference type="Pfam" id="PF00072">
    <property type="entry name" value="Response_reg"/>
    <property type="match status" value="1"/>
</dbReference>
<dbReference type="GO" id="GO:0006355">
    <property type="term" value="P:regulation of DNA-templated transcription"/>
    <property type="evidence" value="ECO:0007669"/>
    <property type="project" value="InterPro"/>
</dbReference>
<evidence type="ECO:0000259" key="8">
    <source>
        <dbReference type="PROSITE" id="PS50110"/>
    </source>
</evidence>
<evidence type="ECO:0000313" key="10">
    <source>
        <dbReference type="EMBL" id="KMQ65724.1"/>
    </source>
</evidence>
<sequence>MPHILLVEDDKRLSQLIARGLMENDMEVNTAADGETALKLTGLLNFDLIITDIILPVKNGLEFCKEIKILKPEIPVIMLTALGTTDDKLEGFDSGADDYLTKPFEMRELIARIKVLLKRYSSYRPEAPSILRYEDIEMDLKLKTVSRSGNLIKLTPKEFNLMKFLLENPERVLSRHEIAENVWETHFDTGTNFIDVYINYIRKKIDRDFETKLIHTKSGMGFILKKDYENSSNP</sequence>
<dbReference type="PROSITE" id="PS51755">
    <property type="entry name" value="OMPR_PHOB"/>
    <property type="match status" value="1"/>
</dbReference>
<gene>
    <name evidence="10" type="ORF">ACM46_07615</name>
</gene>
<evidence type="ECO:0000256" key="5">
    <source>
        <dbReference type="ARBA" id="ARBA00023163"/>
    </source>
</evidence>
<evidence type="ECO:0000313" key="11">
    <source>
        <dbReference type="Proteomes" id="UP000036261"/>
    </source>
</evidence>
<evidence type="ECO:0000256" key="4">
    <source>
        <dbReference type="ARBA" id="ARBA00023125"/>
    </source>
</evidence>
<proteinExistence type="predicted"/>
<feature type="domain" description="Response regulatory" evidence="8">
    <location>
        <begin position="3"/>
        <end position="117"/>
    </location>
</feature>
<dbReference type="PANTHER" id="PTHR48111">
    <property type="entry name" value="REGULATOR OF RPOS"/>
    <property type="match status" value="1"/>
</dbReference>
<dbReference type="GO" id="GO:0000976">
    <property type="term" value="F:transcription cis-regulatory region binding"/>
    <property type="evidence" value="ECO:0007669"/>
    <property type="project" value="TreeGrafter"/>
</dbReference>
<dbReference type="Gene3D" id="3.40.50.2300">
    <property type="match status" value="1"/>
</dbReference>
<keyword evidence="1 6" id="KW-0597">Phosphoprotein</keyword>
<dbReference type="AlphaFoldDB" id="A0A0J7IIA7"/>
<dbReference type="SUPFAM" id="SSF52172">
    <property type="entry name" value="CheY-like"/>
    <property type="match status" value="1"/>
</dbReference>
<feature type="DNA-binding region" description="OmpR/PhoB-type" evidence="7">
    <location>
        <begin position="128"/>
        <end position="226"/>
    </location>
</feature>
<dbReference type="Gene3D" id="6.10.250.690">
    <property type="match status" value="1"/>
</dbReference>
<evidence type="ECO:0000259" key="9">
    <source>
        <dbReference type="PROSITE" id="PS51755"/>
    </source>
</evidence>
<dbReference type="PATRIC" id="fig|558151.6.peg.1598"/>
<dbReference type="PANTHER" id="PTHR48111:SF22">
    <property type="entry name" value="REGULATOR OF RPOS"/>
    <property type="match status" value="1"/>
</dbReference>
<evidence type="ECO:0000256" key="6">
    <source>
        <dbReference type="PROSITE-ProRule" id="PRU00169"/>
    </source>
</evidence>
<dbReference type="PROSITE" id="PS50110">
    <property type="entry name" value="RESPONSE_REGULATORY"/>
    <property type="match status" value="1"/>
</dbReference>